<comment type="caution">
    <text evidence="2">The sequence shown here is derived from an EMBL/GenBank/DDBJ whole genome shotgun (WGS) entry which is preliminary data.</text>
</comment>
<evidence type="ECO:0000256" key="1">
    <source>
        <dbReference type="SAM" id="SignalP"/>
    </source>
</evidence>
<accession>A0ABR1DXJ7</accession>
<dbReference type="EMBL" id="JAVFWL010000005">
    <property type="protein sequence ID" value="KAK6754943.1"/>
    <property type="molecule type" value="Genomic_DNA"/>
</dbReference>
<dbReference type="Proteomes" id="UP001303046">
    <property type="component" value="Unassembled WGS sequence"/>
</dbReference>
<name>A0ABR1DXJ7_NECAM</name>
<reference evidence="2 3" key="1">
    <citation type="submission" date="2023-08" db="EMBL/GenBank/DDBJ databases">
        <title>A Necator americanus chromosomal reference genome.</title>
        <authorList>
            <person name="Ilik V."/>
            <person name="Petrzelkova K.J."/>
            <person name="Pardy F."/>
            <person name="Fuh T."/>
            <person name="Niatou-Singa F.S."/>
            <person name="Gouil Q."/>
            <person name="Baker L."/>
            <person name="Ritchie M.E."/>
            <person name="Jex A.R."/>
            <person name="Gazzola D."/>
            <person name="Li H."/>
            <person name="Toshio Fujiwara R."/>
            <person name="Zhan B."/>
            <person name="Aroian R.V."/>
            <person name="Pafco B."/>
            <person name="Schwarz E.M."/>
        </authorList>
    </citation>
    <scope>NUCLEOTIDE SEQUENCE [LARGE SCALE GENOMIC DNA]</scope>
    <source>
        <strain evidence="2 3">Aroian</strain>
        <tissue evidence="2">Whole animal</tissue>
    </source>
</reference>
<evidence type="ECO:0000313" key="2">
    <source>
        <dbReference type="EMBL" id="KAK6754943.1"/>
    </source>
</evidence>
<feature type="signal peptide" evidence="1">
    <location>
        <begin position="1"/>
        <end position="28"/>
    </location>
</feature>
<evidence type="ECO:0000313" key="3">
    <source>
        <dbReference type="Proteomes" id="UP001303046"/>
    </source>
</evidence>
<sequence length="94" mass="10795">MLIGAHRTFSEVRLWPLAFAVLLVTAAAITNKEEMIDKKYFRNERIKDPIAPEDLVSVTRMTNPEDCILRISLETHPTRTLVPFIQSQLMRAIT</sequence>
<organism evidence="2 3">
    <name type="scientific">Necator americanus</name>
    <name type="common">Human hookworm</name>
    <dbReference type="NCBI Taxonomy" id="51031"/>
    <lineage>
        <taxon>Eukaryota</taxon>
        <taxon>Metazoa</taxon>
        <taxon>Ecdysozoa</taxon>
        <taxon>Nematoda</taxon>
        <taxon>Chromadorea</taxon>
        <taxon>Rhabditida</taxon>
        <taxon>Rhabditina</taxon>
        <taxon>Rhabditomorpha</taxon>
        <taxon>Strongyloidea</taxon>
        <taxon>Ancylostomatidae</taxon>
        <taxon>Bunostominae</taxon>
        <taxon>Necator</taxon>
    </lineage>
</organism>
<gene>
    <name evidence="2" type="primary">Necator_chrV.g18530</name>
    <name evidence="2" type="ORF">RB195_013739</name>
</gene>
<feature type="chain" id="PRO_5045672529" evidence="1">
    <location>
        <begin position="29"/>
        <end position="94"/>
    </location>
</feature>
<proteinExistence type="predicted"/>
<keyword evidence="1" id="KW-0732">Signal</keyword>
<keyword evidence="3" id="KW-1185">Reference proteome</keyword>
<protein>
    <submittedName>
        <fullName evidence="2">Uncharacterized protein</fullName>
    </submittedName>
</protein>